<gene>
    <name evidence="2" type="ORF">ACFP90_05270</name>
</gene>
<organism evidence="2 3">
    <name type="scientific">Deinococcus multiflagellatus</name>
    <dbReference type="NCBI Taxonomy" id="1656887"/>
    <lineage>
        <taxon>Bacteria</taxon>
        <taxon>Thermotogati</taxon>
        <taxon>Deinococcota</taxon>
        <taxon>Deinococci</taxon>
        <taxon>Deinococcales</taxon>
        <taxon>Deinococcaceae</taxon>
        <taxon>Deinococcus</taxon>
    </lineage>
</organism>
<dbReference type="RefSeq" id="WP_224603567.1">
    <property type="nucleotide sequence ID" value="NZ_JAIQXV010000001.1"/>
</dbReference>
<dbReference type="InterPro" id="IPR014468">
    <property type="entry name" value="UCP014979"/>
</dbReference>
<feature type="chain" id="PRO_5045535891" evidence="1">
    <location>
        <begin position="21"/>
        <end position="168"/>
    </location>
</feature>
<comment type="caution">
    <text evidence="2">The sequence shown here is derived from an EMBL/GenBank/DDBJ whole genome shotgun (WGS) entry which is preliminary data.</text>
</comment>
<evidence type="ECO:0000313" key="3">
    <source>
        <dbReference type="Proteomes" id="UP001596317"/>
    </source>
</evidence>
<dbReference type="EMBL" id="JBHSWB010000001">
    <property type="protein sequence ID" value="MFC6659838.1"/>
    <property type="molecule type" value="Genomic_DNA"/>
</dbReference>
<protein>
    <submittedName>
        <fullName evidence="2">Uncharacterized protein</fullName>
    </submittedName>
</protein>
<accession>A0ABW1ZH66</accession>
<name>A0ABW1ZH66_9DEIO</name>
<feature type="signal peptide" evidence="1">
    <location>
        <begin position="1"/>
        <end position="20"/>
    </location>
</feature>
<evidence type="ECO:0000313" key="2">
    <source>
        <dbReference type="EMBL" id="MFC6659838.1"/>
    </source>
</evidence>
<dbReference type="PIRSF" id="PIRSF014979">
    <property type="entry name" value="UCP014979"/>
    <property type="match status" value="1"/>
</dbReference>
<evidence type="ECO:0000256" key="1">
    <source>
        <dbReference type="SAM" id="SignalP"/>
    </source>
</evidence>
<reference evidence="3" key="1">
    <citation type="journal article" date="2019" name="Int. J. Syst. Evol. Microbiol.">
        <title>The Global Catalogue of Microorganisms (GCM) 10K type strain sequencing project: providing services to taxonomists for standard genome sequencing and annotation.</title>
        <authorList>
            <consortium name="The Broad Institute Genomics Platform"/>
            <consortium name="The Broad Institute Genome Sequencing Center for Infectious Disease"/>
            <person name="Wu L."/>
            <person name="Ma J."/>
        </authorList>
    </citation>
    <scope>NUCLEOTIDE SEQUENCE [LARGE SCALE GENOMIC DNA]</scope>
    <source>
        <strain evidence="3">CCUG 63830</strain>
    </source>
</reference>
<keyword evidence="1" id="KW-0732">Signal</keyword>
<proteinExistence type="predicted"/>
<dbReference type="Proteomes" id="UP001596317">
    <property type="component" value="Unassembled WGS sequence"/>
</dbReference>
<sequence length="168" mass="17775">MKQNVLSAVALLSGLSLAVAQGVPSPVKLTSTTSVVTQTTQNGKTVETLTDASKVAVVPGTLLDMAHTWQSVSKSDLRNMKLDMKVDPATTFRSAACTVSGVTTLFSADGGKTFGLAPLKKTVTVTENGRQVQRQVEVKPSEYTNVRWQLPVVKAGSEGRCAIRAVVK</sequence>
<keyword evidence="3" id="KW-1185">Reference proteome</keyword>